<dbReference type="OrthoDB" id="6509636at2759"/>
<evidence type="ECO:0000313" key="3">
    <source>
        <dbReference type="EMBL" id="KAJ5223484.1"/>
    </source>
</evidence>
<evidence type="ECO:0000259" key="2">
    <source>
        <dbReference type="Pfam" id="PF13193"/>
    </source>
</evidence>
<dbReference type="GO" id="GO:0016405">
    <property type="term" value="F:CoA-ligase activity"/>
    <property type="evidence" value="ECO:0007669"/>
    <property type="project" value="TreeGrafter"/>
</dbReference>
<dbReference type="InterPro" id="IPR025110">
    <property type="entry name" value="AMP-bd_C"/>
</dbReference>
<sequence>MVFLPDPKFGRLGHIPDNIPISEFMLNEEYGRLPHSQSRDPYTCGLTGKTYSSRQVADRVDHIARGLAKEFNWSPNKGTEWDKTIAVFTLNTIDSLPLFWAVHRLAGLVSPANAAYSAEELKHQLLDSNAKALFTCAPLLPVALDAAALAKFPEDRIYLLDIAEDGKQLPALEPLNWGPGKELAGLHSCAILKGVKIAHRNVIANVLQDAVYEKSYRDQLAKANGQPNYTEVALGLLPQSHIYGLVVICHAGAYRGDQTIVLPKFELKTFLAAIQNFKINTLFLVPPIIINMLRSRDVCSKYDLSSATSIFTGAAPLGAETAADFRKTYPNIIVRQAYGLTETSTLACATHPHDIMLGSSGCLIPGYEARLLSPEGQEITSYDTPGELVLRSPSVVLGYLNNEKATKETFEDGWMRTGDEAEVRVGPKGTEHIFIVDRIKELIKVKGLQVAPAELEAHLLTHDAVADCAVIAIPDDSAGEVPKAIVVKTGSAGTDDEASKAIIKYVQDHKARHKWLKGGVRFVDAIPKSPSGKILRRMLRDQEKELRRKASAKL</sequence>
<dbReference type="PANTHER" id="PTHR24096">
    <property type="entry name" value="LONG-CHAIN-FATTY-ACID--COA LIGASE"/>
    <property type="match status" value="1"/>
</dbReference>
<evidence type="ECO:0000313" key="4">
    <source>
        <dbReference type="Proteomes" id="UP001150941"/>
    </source>
</evidence>
<dbReference type="InterPro" id="IPR000873">
    <property type="entry name" value="AMP-dep_synth/lig_dom"/>
</dbReference>
<name>A0A9W9NP04_9EURO</name>
<dbReference type="Proteomes" id="UP001150941">
    <property type="component" value="Unassembled WGS sequence"/>
</dbReference>
<feature type="domain" description="AMP-binding enzyme C-terminal" evidence="2">
    <location>
        <begin position="454"/>
        <end position="533"/>
    </location>
</feature>
<proteinExistence type="predicted"/>
<dbReference type="Gene3D" id="3.40.50.980">
    <property type="match status" value="2"/>
</dbReference>
<protein>
    <submittedName>
        <fullName evidence="3">4-coumarate--CoA ligase-like 7</fullName>
    </submittedName>
</protein>
<reference evidence="3" key="2">
    <citation type="journal article" date="2023" name="IMA Fungus">
        <title>Comparative genomic study of the Penicillium genus elucidates a diverse pangenome and 15 lateral gene transfer events.</title>
        <authorList>
            <person name="Petersen C."/>
            <person name="Sorensen T."/>
            <person name="Nielsen M.R."/>
            <person name="Sondergaard T.E."/>
            <person name="Sorensen J.L."/>
            <person name="Fitzpatrick D.A."/>
            <person name="Frisvad J.C."/>
            <person name="Nielsen K.L."/>
        </authorList>
    </citation>
    <scope>NUCLEOTIDE SEQUENCE</scope>
    <source>
        <strain evidence="3">IBT 19713</strain>
    </source>
</reference>
<keyword evidence="4" id="KW-1185">Reference proteome</keyword>
<dbReference type="AlphaFoldDB" id="A0A9W9NP04"/>
<dbReference type="Gene3D" id="2.30.38.10">
    <property type="entry name" value="Luciferase, Domain 3"/>
    <property type="match status" value="1"/>
</dbReference>
<evidence type="ECO:0000259" key="1">
    <source>
        <dbReference type="Pfam" id="PF00501"/>
    </source>
</evidence>
<dbReference type="Pfam" id="PF00501">
    <property type="entry name" value="AMP-binding"/>
    <property type="match status" value="1"/>
</dbReference>
<dbReference type="RefSeq" id="XP_058327667.1">
    <property type="nucleotide sequence ID" value="XM_058477322.1"/>
</dbReference>
<comment type="caution">
    <text evidence="3">The sequence shown here is derived from an EMBL/GenBank/DDBJ whole genome shotgun (WGS) entry which is preliminary data.</text>
</comment>
<feature type="domain" description="AMP-dependent synthetase/ligase" evidence="1">
    <location>
        <begin position="47"/>
        <end position="400"/>
    </location>
</feature>
<dbReference type="SUPFAM" id="SSF56801">
    <property type="entry name" value="Acetyl-CoA synthetase-like"/>
    <property type="match status" value="1"/>
</dbReference>
<reference evidence="3" key="1">
    <citation type="submission" date="2022-11" db="EMBL/GenBank/DDBJ databases">
        <authorList>
            <person name="Petersen C."/>
        </authorList>
    </citation>
    <scope>NUCLEOTIDE SEQUENCE</scope>
    <source>
        <strain evidence="3">IBT 19713</strain>
    </source>
</reference>
<dbReference type="PANTHER" id="PTHR24096:SF422">
    <property type="entry name" value="BCDNA.GH02901"/>
    <property type="match status" value="1"/>
</dbReference>
<dbReference type="EMBL" id="JAPQKS010000006">
    <property type="protein sequence ID" value="KAJ5223484.1"/>
    <property type="molecule type" value="Genomic_DNA"/>
</dbReference>
<dbReference type="GeneID" id="83204625"/>
<dbReference type="Gene3D" id="3.30.300.30">
    <property type="match status" value="1"/>
</dbReference>
<keyword evidence="3" id="KW-0436">Ligase</keyword>
<dbReference type="InterPro" id="IPR045851">
    <property type="entry name" value="AMP-bd_C_sf"/>
</dbReference>
<accession>A0A9W9NP04</accession>
<organism evidence="3 4">
    <name type="scientific">Penicillium chermesinum</name>
    <dbReference type="NCBI Taxonomy" id="63820"/>
    <lineage>
        <taxon>Eukaryota</taxon>
        <taxon>Fungi</taxon>
        <taxon>Dikarya</taxon>
        <taxon>Ascomycota</taxon>
        <taxon>Pezizomycotina</taxon>
        <taxon>Eurotiomycetes</taxon>
        <taxon>Eurotiomycetidae</taxon>
        <taxon>Eurotiales</taxon>
        <taxon>Aspergillaceae</taxon>
        <taxon>Penicillium</taxon>
    </lineage>
</organism>
<dbReference type="Pfam" id="PF13193">
    <property type="entry name" value="AMP-binding_C"/>
    <property type="match status" value="1"/>
</dbReference>
<gene>
    <name evidence="3" type="ORF">N7468_008026</name>
</gene>